<sequence>MEETKFIRLIKLEPFVLGTDPGYYRGLGYGPSPPSKSRFAKDNDTIVCMQQELKEHRGQLKEAYNLITELWEENKVIRAKEAEFKKKKADFFSHRKFSCRGSETEPTVNPFRIA</sequence>
<evidence type="ECO:0000313" key="1">
    <source>
        <dbReference type="EMBL" id="KAK9118828.1"/>
    </source>
</evidence>
<proteinExistence type="predicted"/>
<comment type="caution">
    <text evidence="1">The sequence shown here is derived from an EMBL/GenBank/DDBJ whole genome shotgun (WGS) entry which is preliminary data.</text>
</comment>
<organism evidence="1 2">
    <name type="scientific">Stephania cephalantha</name>
    <dbReference type="NCBI Taxonomy" id="152367"/>
    <lineage>
        <taxon>Eukaryota</taxon>
        <taxon>Viridiplantae</taxon>
        <taxon>Streptophyta</taxon>
        <taxon>Embryophyta</taxon>
        <taxon>Tracheophyta</taxon>
        <taxon>Spermatophyta</taxon>
        <taxon>Magnoliopsida</taxon>
        <taxon>Ranunculales</taxon>
        <taxon>Menispermaceae</taxon>
        <taxon>Menispermoideae</taxon>
        <taxon>Cissampelideae</taxon>
        <taxon>Stephania</taxon>
    </lineage>
</organism>
<dbReference type="AlphaFoldDB" id="A0AAP0INL0"/>
<protein>
    <submittedName>
        <fullName evidence="1">Uncharacterized protein</fullName>
    </submittedName>
</protein>
<dbReference type="Proteomes" id="UP001419268">
    <property type="component" value="Unassembled WGS sequence"/>
</dbReference>
<reference evidence="1 2" key="1">
    <citation type="submission" date="2024-01" db="EMBL/GenBank/DDBJ databases">
        <title>Genome assemblies of Stephania.</title>
        <authorList>
            <person name="Yang L."/>
        </authorList>
    </citation>
    <scope>NUCLEOTIDE SEQUENCE [LARGE SCALE GENOMIC DNA]</scope>
    <source>
        <strain evidence="1">JXDWG</strain>
        <tissue evidence="1">Leaf</tissue>
    </source>
</reference>
<gene>
    <name evidence="1" type="ORF">Scep_016921</name>
</gene>
<accession>A0AAP0INL0</accession>
<name>A0AAP0INL0_9MAGN</name>
<keyword evidence="2" id="KW-1185">Reference proteome</keyword>
<dbReference type="EMBL" id="JBBNAG010000007">
    <property type="protein sequence ID" value="KAK9118828.1"/>
    <property type="molecule type" value="Genomic_DNA"/>
</dbReference>
<evidence type="ECO:0000313" key="2">
    <source>
        <dbReference type="Proteomes" id="UP001419268"/>
    </source>
</evidence>